<evidence type="ECO:0000256" key="3">
    <source>
        <dbReference type="ARBA" id="ARBA00006001"/>
    </source>
</evidence>
<evidence type="ECO:0000256" key="4">
    <source>
        <dbReference type="ARBA" id="ARBA00009524"/>
    </source>
</evidence>
<comment type="function">
    <text evidence="14 19">Bifunctional enzyme that catalyzes the epimerization of the S- and R-forms of NAD(P)HX and the dehydration of the S-form of NAD(P)HX at the expense of ADP, which is converted to AMP. This allows the repair of both epimers of NAD(P)HX, a damaged form of NAD(P)H that is a result of enzymatic or heat-dependent hydration.</text>
</comment>
<comment type="subunit">
    <text evidence="17">Homotetramer.</text>
</comment>
<evidence type="ECO:0000256" key="7">
    <source>
        <dbReference type="ARBA" id="ARBA00022840"/>
    </source>
</evidence>
<keyword evidence="8 17" id="KW-0521">NADP</keyword>
<keyword evidence="9 18" id="KW-0630">Potassium</keyword>
<keyword evidence="10 17" id="KW-0520">NAD</keyword>
<protein>
    <recommendedName>
        <fullName evidence="19">Bifunctional NAD(P)H-hydrate repair enzyme</fullName>
    </recommendedName>
    <alternativeName>
        <fullName evidence="19">Nicotinamide nucleotide repair protein</fullName>
    </alternativeName>
    <domain>
        <recommendedName>
            <fullName evidence="19">ADP-dependent (S)-NAD(P)H-hydrate dehydratase</fullName>
            <ecNumber evidence="19">4.2.1.136</ecNumber>
        </recommendedName>
        <alternativeName>
            <fullName evidence="19">ADP-dependent NAD(P)HX dehydratase</fullName>
        </alternativeName>
    </domain>
    <domain>
        <recommendedName>
            <fullName evidence="19">NAD(P)H-hydrate epimerase</fullName>
            <ecNumber evidence="19">5.1.99.6</ecNumber>
        </recommendedName>
    </domain>
</protein>
<feature type="binding site" evidence="17">
    <location>
        <position position="363"/>
    </location>
    <ligand>
        <name>(6S)-NADPHX</name>
        <dbReference type="ChEBI" id="CHEBI:64076"/>
    </ligand>
</feature>
<feature type="binding site" evidence="17">
    <location>
        <position position="256"/>
    </location>
    <ligand>
        <name>(6S)-NADPHX</name>
        <dbReference type="ChEBI" id="CHEBI:64076"/>
    </ligand>
</feature>
<evidence type="ECO:0000256" key="12">
    <source>
        <dbReference type="ARBA" id="ARBA00023239"/>
    </source>
</evidence>
<dbReference type="InterPro" id="IPR036652">
    <property type="entry name" value="YjeF_N_dom_sf"/>
</dbReference>
<reference evidence="22" key="1">
    <citation type="submission" date="2024-07" db="EMBL/GenBank/DDBJ databases">
        <title>Complete genome sequence of Verrucomicrobiaceae bacterium NT6N.</title>
        <authorList>
            <person name="Huang C."/>
            <person name="Takami H."/>
            <person name="Hamasaki K."/>
        </authorList>
    </citation>
    <scope>NUCLEOTIDE SEQUENCE</scope>
    <source>
        <strain evidence="22">NT6N</strain>
    </source>
</reference>
<feature type="binding site" evidence="17">
    <location>
        <position position="428"/>
    </location>
    <ligand>
        <name>(6S)-NADPHX</name>
        <dbReference type="ChEBI" id="CHEBI:64076"/>
    </ligand>
</feature>
<comment type="caution">
    <text evidence="18">Lacks conserved residue(s) required for the propagation of feature annotation.</text>
</comment>
<keyword evidence="6 17" id="KW-0547">Nucleotide-binding</keyword>
<name>A0AAT9FP47_9BACT</name>
<dbReference type="PROSITE" id="PS51385">
    <property type="entry name" value="YJEF_N"/>
    <property type="match status" value="1"/>
</dbReference>
<dbReference type="PANTHER" id="PTHR12592">
    <property type="entry name" value="ATP-DEPENDENT (S)-NAD(P)H-HYDRATE DEHYDRATASE FAMILY MEMBER"/>
    <property type="match status" value="1"/>
</dbReference>
<evidence type="ECO:0000256" key="1">
    <source>
        <dbReference type="ARBA" id="ARBA00000013"/>
    </source>
</evidence>
<evidence type="ECO:0000256" key="17">
    <source>
        <dbReference type="HAMAP-Rule" id="MF_01965"/>
    </source>
</evidence>
<dbReference type="PROSITE" id="PS51383">
    <property type="entry name" value="YJEF_C_3"/>
    <property type="match status" value="1"/>
</dbReference>
<evidence type="ECO:0000256" key="19">
    <source>
        <dbReference type="PIRNR" id="PIRNR017184"/>
    </source>
</evidence>
<comment type="catalytic activity">
    <reaction evidence="15 17 19">
        <text>(6S)-NADHX + ADP = AMP + phosphate + NADH + H(+)</text>
        <dbReference type="Rhea" id="RHEA:32223"/>
        <dbReference type="ChEBI" id="CHEBI:15378"/>
        <dbReference type="ChEBI" id="CHEBI:43474"/>
        <dbReference type="ChEBI" id="CHEBI:57945"/>
        <dbReference type="ChEBI" id="CHEBI:64074"/>
        <dbReference type="ChEBI" id="CHEBI:456215"/>
        <dbReference type="ChEBI" id="CHEBI:456216"/>
        <dbReference type="EC" id="4.2.1.136"/>
    </reaction>
</comment>
<comment type="function">
    <text evidence="18">Catalyzes the epimerization of the S- and R-forms of NAD(P)HX, a damaged form of NAD(P)H that is a result of enzymatic or heat-dependent hydration. This is a prerequisite for the S-specific NAD(P)H-hydrate dehydratase to allow the repair of both epimers of NAD(P)HX.</text>
</comment>
<dbReference type="InterPro" id="IPR004443">
    <property type="entry name" value="YjeF_N_dom"/>
</dbReference>
<evidence type="ECO:0000256" key="13">
    <source>
        <dbReference type="ARBA" id="ARBA00023268"/>
    </source>
</evidence>
<dbReference type="Gene3D" id="3.40.1190.20">
    <property type="match status" value="1"/>
</dbReference>
<feature type="binding site" evidence="18">
    <location>
        <position position="58"/>
    </location>
    <ligand>
        <name>K(+)</name>
        <dbReference type="ChEBI" id="CHEBI:29103"/>
    </ligand>
</feature>
<feature type="domain" description="YjeF N-terminal" evidence="21">
    <location>
        <begin position="10"/>
        <end position="217"/>
    </location>
</feature>
<dbReference type="InterPro" id="IPR030677">
    <property type="entry name" value="Nnr"/>
</dbReference>
<comment type="similarity">
    <text evidence="4 19">In the C-terminal section; belongs to the NnrD/CARKD family.</text>
</comment>
<dbReference type="HAMAP" id="MF_01965">
    <property type="entry name" value="NADHX_dehydratase"/>
    <property type="match status" value="1"/>
</dbReference>
<gene>
    <name evidence="22" type="primary">nnr</name>
    <name evidence="17" type="synonym">nnrD</name>
    <name evidence="18" type="synonym">nnrE</name>
    <name evidence="22" type="ORF">NT6N_27210</name>
</gene>
<evidence type="ECO:0000256" key="8">
    <source>
        <dbReference type="ARBA" id="ARBA00022857"/>
    </source>
</evidence>
<comment type="function">
    <text evidence="17">Catalyzes the dehydration of the S-form of NAD(P)HX at the expense of ADP, which is converted to AMP. Together with NAD(P)HX epimerase, which catalyzes the epimerization of the S- and R-forms, the enzyme allows the repair of both epimers of NAD(P)HX, a damaged form of NAD(P)H that is a result of enzymatic or heat-dependent hydration.</text>
</comment>
<comment type="cofactor">
    <cofactor evidence="17">
        <name>Mg(2+)</name>
        <dbReference type="ChEBI" id="CHEBI:18420"/>
    </cofactor>
</comment>
<evidence type="ECO:0000256" key="11">
    <source>
        <dbReference type="ARBA" id="ARBA00023235"/>
    </source>
</evidence>
<dbReference type="Pfam" id="PF03853">
    <property type="entry name" value="YjeF_N"/>
    <property type="match status" value="1"/>
</dbReference>
<keyword evidence="12 17" id="KW-0456">Lyase</keyword>
<dbReference type="HAMAP" id="MF_01966">
    <property type="entry name" value="NADHX_epimerase"/>
    <property type="match status" value="1"/>
</dbReference>
<accession>A0AAT9FP47</accession>
<evidence type="ECO:0000259" key="20">
    <source>
        <dbReference type="PROSITE" id="PS51383"/>
    </source>
</evidence>
<evidence type="ECO:0000256" key="2">
    <source>
        <dbReference type="ARBA" id="ARBA00000909"/>
    </source>
</evidence>
<dbReference type="GO" id="GO:0052855">
    <property type="term" value="F:ADP-dependent NAD(P)H-hydrate dehydratase activity"/>
    <property type="evidence" value="ECO:0007669"/>
    <property type="project" value="UniProtKB-UniRule"/>
</dbReference>
<evidence type="ECO:0000259" key="21">
    <source>
        <dbReference type="PROSITE" id="PS51385"/>
    </source>
</evidence>
<feature type="binding site" evidence="18">
    <location>
        <begin position="57"/>
        <end position="61"/>
    </location>
    <ligand>
        <name>(6S)-NADPHX</name>
        <dbReference type="ChEBI" id="CHEBI:64076"/>
    </ligand>
</feature>
<feature type="domain" description="YjeF C-terminal" evidence="20">
    <location>
        <begin position="221"/>
        <end position="489"/>
    </location>
</feature>
<feature type="binding site" evidence="18">
    <location>
        <position position="157"/>
    </location>
    <ligand>
        <name>(6S)-NADPHX</name>
        <dbReference type="ChEBI" id="CHEBI:64076"/>
    </ligand>
</feature>
<dbReference type="AlphaFoldDB" id="A0AAT9FP47"/>
<feature type="binding site" evidence="18">
    <location>
        <position position="120"/>
    </location>
    <ligand>
        <name>K(+)</name>
        <dbReference type="ChEBI" id="CHEBI:29103"/>
    </ligand>
</feature>
<evidence type="ECO:0000256" key="6">
    <source>
        <dbReference type="ARBA" id="ARBA00022741"/>
    </source>
</evidence>
<dbReference type="GO" id="GO:0110051">
    <property type="term" value="P:metabolite repair"/>
    <property type="evidence" value="ECO:0007669"/>
    <property type="project" value="TreeGrafter"/>
</dbReference>
<dbReference type="NCBIfam" id="TIGR00197">
    <property type="entry name" value="yjeF_nterm"/>
    <property type="match status" value="1"/>
</dbReference>
<dbReference type="InterPro" id="IPR000631">
    <property type="entry name" value="CARKD"/>
</dbReference>
<dbReference type="SUPFAM" id="SSF53613">
    <property type="entry name" value="Ribokinase-like"/>
    <property type="match status" value="1"/>
</dbReference>
<keyword evidence="7 17" id="KW-0067">ATP-binding</keyword>
<evidence type="ECO:0000256" key="16">
    <source>
        <dbReference type="ARBA" id="ARBA00049209"/>
    </source>
</evidence>
<dbReference type="PANTHER" id="PTHR12592:SF0">
    <property type="entry name" value="ATP-DEPENDENT (S)-NAD(P)H-HYDRATE DEHYDRATASE"/>
    <property type="match status" value="1"/>
</dbReference>
<dbReference type="GO" id="GO:0052856">
    <property type="term" value="F:NAD(P)HX epimerase activity"/>
    <property type="evidence" value="ECO:0007669"/>
    <property type="project" value="UniProtKB-UniRule"/>
</dbReference>
<dbReference type="EC" id="5.1.99.6" evidence="19"/>
<dbReference type="GO" id="GO:0046496">
    <property type="term" value="P:nicotinamide nucleotide metabolic process"/>
    <property type="evidence" value="ECO:0007669"/>
    <property type="project" value="UniProtKB-UniRule"/>
</dbReference>
<evidence type="ECO:0000256" key="14">
    <source>
        <dbReference type="ARBA" id="ARBA00025153"/>
    </source>
</evidence>
<dbReference type="CDD" id="cd01171">
    <property type="entry name" value="YXKO-related"/>
    <property type="match status" value="1"/>
</dbReference>
<comment type="cofactor">
    <cofactor evidence="18 19">
        <name>K(+)</name>
        <dbReference type="ChEBI" id="CHEBI:29103"/>
    </cofactor>
    <text evidence="18 19">Binds 1 potassium ion per subunit.</text>
</comment>
<keyword evidence="11 18" id="KW-0413">Isomerase</keyword>
<evidence type="ECO:0000313" key="22">
    <source>
        <dbReference type="EMBL" id="BDS07681.1"/>
    </source>
</evidence>
<evidence type="ECO:0000256" key="9">
    <source>
        <dbReference type="ARBA" id="ARBA00022958"/>
    </source>
</evidence>
<evidence type="ECO:0000256" key="5">
    <source>
        <dbReference type="ARBA" id="ARBA00022723"/>
    </source>
</evidence>
<comment type="similarity">
    <text evidence="18">Belongs to the NnrE/AIBP family.</text>
</comment>
<dbReference type="Pfam" id="PF01256">
    <property type="entry name" value="Carb_kinase"/>
    <property type="match status" value="1"/>
</dbReference>
<organism evidence="22">
    <name type="scientific">Oceaniferula spumae</name>
    <dbReference type="NCBI Taxonomy" id="2979115"/>
    <lineage>
        <taxon>Bacteria</taxon>
        <taxon>Pseudomonadati</taxon>
        <taxon>Verrucomicrobiota</taxon>
        <taxon>Verrucomicrobiia</taxon>
        <taxon>Verrucomicrobiales</taxon>
        <taxon>Verrucomicrobiaceae</taxon>
        <taxon>Oceaniferula</taxon>
    </lineage>
</organism>
<comment type="catalytic activity">
    <reaction evidence="16 17 19">
        <text>(6S)-NADPHX + ADP = AMP + phosphate + NADPH + H(+)</text>
        <dbReference type="Rhea" id="RHEA:32235"/>
        <dbReference type="ChEBI" id="CHEBI:15378"/>
        <dbReference type="ChEBI" id="CHEBI:43474"/>
        <dbReference type="ChEBI" id="CHEBI:57783"/>
        <dbReference type="ChEBI" id="CHEBI:64076"/>
        <dbReference type="ChEBI" id="CHEBI:456215"/>
        <dbReference type="ChEBI" id="CHEBI:456216"/>
        <dbReference type="EC" id="4.2.1.136"/>
    </reaction>
</comment>
<dbReference type="KEGG" id="osu:NT6N_27210"/>
<comment type="catalytic activity">
    <reaction evidence="2 18 19">
        <text>(6R)-NADPHX = (6S)-NADPHX</text>
        <dbReference type="Rhea" id="RHEA:32227"/>
        <dbReference type="ChEBI" id="CHEBI:64076"/>
        <dbReference type="ChEBI" id="CHEBI:64077"/>
        <dbReference type="EC" id="5.1.99.6"/>
    </reaction>
</comment>
<feature type="binding site" evidence="17">
    <location>
        <position position="427"/>
    </location>
    <ligand>
        <name>AMP</name>
        <dbReference type="ChEBI" id="CHEBI:456215"/>
    </ligand>
</feature>
<dbReference type="GO" id="GO:0046872">
    <property type="term" value="F:metal ion binding"/>
    <property type="evidence" value="ECO:0007669"/>
    <property type="project" value="UniProtKB-UniRule"/>
</dbReference>
<proteinExistence type="inferred from homology"/>
<comment type="catalytic activity">
    <reaction evidence="1 18 19">
        <text>(6R)-NADHX = (6S)-NADHX</text>
        <dbReference type="Rhea" id="RHEA:32215"/>
        <dbReference type="ChEBI" id="CHEBI:64074"/>
        <dbReference type="ChEBI" id="CHEBI:64075"/>
        <dbReference type="EC" id="5.1.99.6"/>
    </reaction>
</comment>
<comment type="similarity">
    <text evidence="17">Belongs to the NnrD/CARKD family.</text>
</comment>
<sequence>MTGSLTCEQMRELEARVFKNGATPEQLMDIAGAGIARAILRRYPVAGNAIACLGTGNNGGDALVALRHLASAGWKIGIRCEHPETKLRALPRKKWRELGDCPVNEHVEKHMTCRPLILLDGLLGIGASGPLREPLNDIASWMNSMRNENGADIIAMDIPSGMNGDTGEAYPGAVMADLTLTIGVAKCGLLAPGAANYTGAIESVPVDGLSAPSDGSVCLSDLFSVAPLLPRRPHDFHKGNAGRVGIVAGSRGMLGAAVLASTGALRSGAGLVTLFVDDAIYSTMAPLLPPEVMVKPINDYAEILNENLDVLVIGPGLGTMSDSLFEVISEFNKHLVLDADALNSLARVGGDDLIRPNMILTPHPGEMARLFPQSKNLSRQETVEAFIAKHPDTTLLLKGARTLIKRGSSPIFVNGTGHAGMASGGQGDMLTGVIAGLLGQNLEPLAATRVGAWLCGRAAEMVVSHGSQSIESLTASDVGAWLGMAFRELRC</sequence>
<dbReference type="SUPFAM" id="SSF64153">
    <property type="entry name" value="YjeF N-terminal domain-like"/>
    <property type="match status" value="1"/>
</dbReference>
<comment type="similarity">
    <text evidence="3 19">In the N-terminal section; belongs to the NnrE/AIBP family.</text>
</comment>
<keyword evidence="13" id="KW-0511">Multifunctional enzyme</keyword>
<dbReference type="NCBIfam" id="TIGR00196">
    <property type="entry name" value="yjeF_cterm"/>
    <property type="match status" value="1"/>
</dbReference>
<feature type="binding site" evidence="17">
    <location>
        <position position="316"/>
    </location>
    <ligand>
        <name>(6S)-NADPHX</name>
        <dbReference type="ChEBI" id="CHEBI:64076"/>
    </ligand>
</feature>
<dbReference type="GO" id="GO:0005524">
    <property type="term" value="F:ATP binding"/>
    <property type="evidence" value="ECO:0007669"/>
    <property type="project" value="UniProtKB-UniRule"/>
</dbReference>
<dbReference type="InterPro" id="IPR029056">
    <property type="entry name" value="Ribokinase-like"/>
</dbReference>
<dbReference type="PIRSF" id="PIRSF017184">
    <property type="entry name" value="Nnr"/>
    <property type="match status" value="1"/>
</dbReference>
<dbReference type="Gene3D" id="3.40.50.10260">
    <property type="entry name" value="YjeF N-terminal domain"/>
    <property type="match status" value="1"/>
</dbReference>
<feature type="binding site" evidence="18">
    <location>
        <begin position="124"/>
        <end position="130"/>
    </location>
    <ligand>
        <name>(6S)-NADPHX</name>
        <dbReference type="ChEBI" id="CHEBI:64076"/>
    </ligand>
</feature>
<dbReference type="EMBL" id="AP026866">
    <property type="protein sequence ID" value="BDS07681.1"/>
    <property type="molecule type" value="Genomic_DNA"/>
</dbReference>
<dbReference type="EC" id="4.2.1.136" evidence="19"/>
<evidence type="ECO:0000256" key="15">
    <source>
        <dbReference type="ARBA" id="ARBA00048238"/>
    </source>
</evidence>
<evidence type="ECO:0000256" key="18">
    <source>
        <dbReference type="HAMAP-Rule" id="MF_01966"/>
    </source>
</evidence>
<evidence type="ECO:0000256" key="10">
    <source>
        <dbReference type="ARBA" id="ARBA00023027"/>
    </source>
</evidence>
<feature type="binding site" evidence="17">
    <location>
        <begin position="398"/>
        <end position="402"/>
    </location>
    <ligand>
        <name>AMP</name>
        <dbReference type="ChEBI" id="CHEBI:456215"/>
    </ligand>
</feature>
<feature type="binding site" evidence="18">
    <location>
        <position position="160"/>
    </location>
    <ligand>
        <name>K(+)</name>
        <dbReference type="ChEBI" id="CHEBI:29103"/>
    </ligand>
</feature>
<keyword evidence="5 18" id="KW-0479">Metal-binding</keyword>